<evidence type="ECO:0000313" key="7">
    <source>
        <dbReference type="Proteomes" id="UP000015106"/>
    </source>
</evidence>
<dbReference type="InterPro" id="IPR052059">
    <property type="entry name" value="CR_Ser/Thr_kinase"/>
</dbReference>
<dbReference type="EnsemblPlants" id="TuG1812G0200005794.01.T01">
    <property type="protein sequence ID" value="TuG1812G0200005794.01.T01"/>
    <property type="gene ID" value="TuG1812G0200005794.01"/>
</dbReference>
<keyword evidence="3" id="KW-0418">Kinase</keyword>
<dbReference type="PROSITE" id="PS50011">
    <property type="entry name" value="PROTEIN_KINASE_DOM"/>
    <property type="match status" value="1"/>
</dbReference>
<name>A0A8R7TPL4_TRIUA</name>
<evidence type="ECO:0000256" key="3">
    <source>
        <dbReference type="ARBA" id="ARBA00022777"/>
    </source>
</evidence>
<evidence type="ECO:0000256" key="4">
    <source>
        <dbReference type="ARBA" id="ARBA00022840"/>
    </source>
</evidence>
<proteinExistence type="predicted"/>
<evidence type="ECO:0000256" key="2">
    <source>
        <dbReference type="ARBA" id="ARBA00022741"/>
    </source>
</evidence>
<organism evidence="6 7">
    <name type="scientific">Triticum urartu</name>
    <name type="common">Red wild einkorn</name>
    <name type="synonym">Crithodium urartu</name>
    <dbReference type="NCBI Taxonomy" id="4572"/>
    <lineage>
        <taxon>Eukaryota</taxon>
        <taxon>Viridiplantae</taxon>
        <taxon>Streptophyta</taxon>
        <taxon>Embryophyta</taxon>
        <taxon>Tracheophyta</taxon>
        <taxon>Spermatophyta</taxon>
        <taxon>Magnoliopsida</taxon>
        <taxon>Liliopsida</taxon>
        <taxon>Poales</taxon>
        <taxon>Poaceae</taxon>
        <taxon>BOP clade</taxon>
        <taxon>Pooideae</taxon>
        <taxon>Triticodae</taxon>
        <taxon>Triticeae</taxon>
        <taxon>Triticinae</taxon>
        <taxon>Triticum</taxon>
    </lineage>
</organism>
<dbReference type="PANTHER" id="PTHR47973">
    <property type="entry name" value="CYSTEINE-RICH RECEPTOR-LIKE PROTEIN KINASE 3"/>
    <property type="match status" value="1"/>
</dbReference>
<dbReference type="Gene3D" id="1.10.510.10">
    <property type="entry name" value="Transferase(Phosphotransferase) domain 1"/>
    <property type="match status" value="1"/>
</dbReference>
<dbReference type="InterPro" id="IPR000719">
    <property type="entry name" value="Prot_kinase_dom"/>
</dbReference>
<keyword evidence="4" id="KW-0067">ATP-binding</keyword>
<reference evidence="7" key="1">
    <citation type="journal article" date="2013" name="Nature">
        <title>Draft genome of the wheat A-genome progenitor Triticum urartu.</title>
        <authorList>
            <person name="Ling H.Q."/>
            <person name="Zhao S."/>
            <person name="Liu D."/>
            <person name="Wang J."/>
            <person name="Sun H."/>
            <person name="Zhang C."/>
            <person name="Fan H."/>
            <person name="Li D."/>
            <person name="Dong L."/>
            <person name="Tao Y."/>
            <person name="Gao C."/>
            <person name="Wu H."/>
            <person name="Li Y."/>
            <person name="Cui Y."/>
            <person name="Guo X."/>
            <person name="Zheng S."/>
            <person name="Wang B."/>
            <person name="Yu K."/>
            <person name="Liang Q."/>
            <person name="Yang W."/>
            <person name="Lou X."/>
            <person name="Chen J."/>
            <person name="Feng M."/>
            <person name="Jian J."/>
            <person name="Zhang X."/>
            <person name="Luo G."/>
            <person name="Jiang Y."/>
            <person name="Liu J."/>
            <person name="Wang Z."/>
            <person name="Sha Y."/>
            <person name="Zhang B."/>
            <person name="Wu H."/>
            <person name="Tang D."/>
            <person name="Shen Q."/>
            <person name="Xue P."/>
            <person name="Zou S."/>
            <person name="Wang X."/>
            <person name="Liu X."/>
            <person name="Wang F."/>
            <person name="Yang Y."/>
            <person name="An X."/>
            <person name="Dong Z."/>
            <person name="Zhang K."/>
            <person name="Zhang X."/>
            <person name="Luo M.C."/>
            <person name="Dvorak J."/>
            <person name="Tong Y."/>
            <person name="Wang J."/>
            <person name="Yang H."/>
            <person name="Li Z."/>
            <person name="Wang D."/>
            <person name="Zhang A."/>
            <person name="Wang J."/>
        </authorList>
    </citation>
    <scope>NUCLEOTIDE SEQUENCE</scope>
    <source>
        <strain evidence="7">cv. G1812</strain>
    </source>
</reference>
<dbReference type="SUPFAM" id="SSF56112">
    <property type="entry name" value="Protein kinase-like (PK-like)"/>
    <property type="match status" value="1"/>
</dbReference>
<keyword evidence="2" id="KW-0547">Nucleotide-binding</keyword>
<evidence type="ECO:0000256" key="1">
    <source>
        <dbReference type="ARBA" id="ARBA00022679"/>
    </source>
</evidence>
<dbReference type="InterPro" id="IPR001245">
    <property type="entry name" value="Ser-Thr/Tyr_kinase_cat_dom"/>
</dbReference>
<dbReference type="Pfam" id="PF07714">
    <property type="entry name" value="PK_Tyr_Ser-Thr"/>
    <property type="match status" value="1"/>
</dbReference>
<feature type="domain" description="Protein kinase" evidence="5">
    <location>
        <begin position="1"/>
        <end position="110"/>
    </location>
</feature>
<evidence type="ECO:0000313" key="6">
    <source>
        <dbReference type="EnsemblPlants" id="TuG1812G0200005794.01.T01"/>
    </source>
</evidence>
<dbReference type="InterPro" id="IPR011009">
    <property type="entry name" value="Kinase-like_dom_sf"/>
</dbReference>
<dbReference type="GO" id="GO:0004672">
    <property type="term" value="F:protein kinase activity"/>
    <property type="evidence" value="ECO:0007669"/>
    <property type="project" value="InterPro"/>
</dbReference>
<dbReference type="Gramene" id="TuG1812G0200005794.01.T01">
    <property type="protein sequence ID" value="TuG1812G0200005794.01.T01"/>
    <property type="gene ID" value="TuG1812G0200005794.01"/>
</dbReference>
<reference evidence="6" key="3">
    <citation type="submission" date="2022-06" db="UniProtKB">
        <authorList>
            <consortium name="EnsemblPlants"/>
        </authorList>
    </citation>
    <scope>IDENTIFICATION</scope>
</reference>
<accession>A0A8R7TPL4</accession>
<protein>
    <recommendedName>
        <fullName evidence="5">Protein kinase domain-containing protein</fullName>
    </recommendedName>
</protein>
<dbReference type="GO" id="GO:0005524">
    <property type="term" value="F:ATP binding"/>
    <property type="evidence" value="ECO:0007669"/>
    <property type="project" value="UniProtKB-KW"/>
</dbReference>
<keyword evidence="7" id="KW-1185">Reference proteome</keyword>
<reference evidence="6" key="2">
    <citation type="submission" date="2018-03" db="EMBL/GenBank/DDBJ databases">
        <title>The Triticum urartu genome reveals the dynamic nature of wheat genome evolution.</title>
        <authorList>
            <person name="Ling H."/>
            <person name="Ma B."/>
            <person name="Shi X."/>
            <person name="Liu H."/>
            <person name="Dong L."/>
            <person name="Sun H."/>
            <person name="Cao Y."/>
            <person name="Gao Q."/>
            <person name="Zheng S."/>
            <person name="Li Y."/>
            <person name="Yu Y."/>
            <person name="Du H."/>
            <person name="Qi M."/>
            <person name="Li Y."/>
            <person name="Yu H."/>
            <person name="Cui Y."/>
            <person name="Wang N."/>
            <person name="Chen C."/>
            <person name="Wu H."/>
            <person name="Zhao Y."/>
            <person name="Zhang J."/>
            <person name="Li Y."/>
            <person name="Zhou W."/>
            <person name="Zhang B."/>
            <person name="Hu W."/>
            <person name="Eijk M."/>
            <person name="Tang J."/>
            <person name="Witsenboer H."/>
            <person name="Zhao S."/>
            <person name="Li Z."/>
            <person name="Zhang A."/>
            <person name="Wang D."/>
            <person name="Liang C."/>
        </authorList>
    </citation>
    <scope>NUCLEOTIDE SEQUENCE [LARGE SCALE GENOMIC DNA]</scope>
    <source>
        <strain evidence="6">cv. G1812</strain>
    </source>
</reference>
<dbReference type="AlphaFoldDB" id="A0A8R7TPL4"/>
<dbReference type="Proteomes" id="UP000015106">
    <property type="component" value="Chromosome 2"/>
</dbReference>
<evidence type="ECO:0000259" key="5">
    <source>
        <dbReference type="PROSITE" id="PS50011"/>
    </source>
</evidence>
<keyword evidence="1" id="KW-0808">Transferase</keyword>
<sequence length="110" mass="12632">RGYAAPEYSWEGALTYKCDVYSFGVVLLEIISGKRRTNMPMLLLHAWELWNESRSRELFDREEAAPRGEVLSGLARCIQIGLLCVQHLPEHRPHMSEVVRWLADTGPRPP</sequence>